<accession>A0AAF0GNK3</accession>
<organism evidence="1 2">
    <name type="scientific">Rhodococcus phage Trogglehumper</name>
    <dbReference type="NCBI Taxonomy" id="3038381"/>
    <lineage>
        <taxon>Viruses</taxon>
        <taxon>Duplodnaviria</taxon>
        <taxon>Heunggongvirae</taxon>
        <taxon>Uroviricota</taxon>
        <taxon>Caudoviricetes</taxon>
        <taxon>Caudoviricetes incertae sedis</taxon>
        <taxon>Trogglehumpervirus</taxon>
        <taxon>Trogglehumpervirus trogglehumper</taxon>
    </lineage>
</organism>
<proteinExistence type="predicted"/>
<dbReference type="EMBL" id="OQ709222">
    <property type="protein sequence ID" value="WGH21903.1"/>
    <property type="molecule type" value="Genomic_DNA"/>
</dbReference>
<dbReference type="Proteomes" id="UP001242841">
    <property type="component" value="Segment"/>
</dbReference>
<sequence>MKSIGAELTESVWSVAPEDDPDHPRLVATLNHKQSRLQIAWHGSLPAMLSVDTDDMNIMCYVVQGMLDDTFTPDMRFTAFSETDPEKQYRMAWNKPMLQDIKDAATALGVWNTEDVIHVIHKKDTDGFGAGDLLVSDLAADVSLYHDKDLTNDK</sequence>
<reference evidence="1" key="1">
    <citation type="submission" date="2023-03" db="EMBL/GenBank/DDBJ databases">
        <authorList>
            <person name="Aguilar E."/>
            <person name="Antigua R."/>
            <person name="Antonino C."/>
            <person name="Bisram R."/>
            <person name="Chen J."/>
            <person name="Davilmar B."/>
            <person name="Del R.K."/>
            <person name="Germosen J."/>
            <person name="Hernandez J."/>
            <person name="Kelloggs L."/>
            <person name="Lema C."/>
            <person name="Li J."/>
            <person name="Melendez A."/>
            <person name="Mohammed I."/>
            <person name="Ryan A."/>
            <person name="Singh S."/>
            <person name="Tariq H."/>
            <person name="Golebiewska U.P."/>
            <person name="Russell D.A."/>
            <person name="Jacobs-Sera D."/>
            <person name="Hatfull G.F."/>
        </authorList>
    </citation>
    <scope>NUCLEOTIDE SEQUENCE</scope>
</reference>
<protein>
    <submittedName>
        <fullName evidence="1">Uncharacterized protein</fullName>
    </submittedName>
</protein>
<keyword evidence="2" id="KW-1185">Reference proteome</keyword>
<evidence type="ECO:0000313" key="2">
    <source>
        <dbReference type="Proteomes" id="UP001242841"/>
    </source>
</evidence>
<gene>
    <name evidence="1" type="primary">19</name>
    <name evidence="1" type="ORF">SEA_TROGGLEHUMPER_19</name>
</gene>
<evidence type="ECO:0000313" key="1">
    <source>
        <dbReference type="EMBL" id="WGH21903.1"/>
    </source>
</evidence>
<name>A0AAF0GNK3_9CAUD</name>